<sequence length="583" mass="66309">MKTSECNFTVIKMFSSCSDCCAQNAQENENGEKIQISTEEKIDRARATEISLQTKRHWVPIPAYQPIDTITKTVEVPVVQSREKYVPKMIIEEKIVEEPKYIYERVEKVTLFPRLNNMIVEVPEVRTVDKIVEVPQYHYQYKYIPKIETKENIIQRPKVEVKYIEKIVEIPQIKEVIRYQDIDAVEEVIRYIPKGEKIPEIWAKTTQEQQSEISEHESVQRQQTPSVSSAASPQAQGATIPGTPFPAYPTLGDVPGQDRKAPRLEQIFKPKVVKNVEIQKHVPISVDVPVPYMVPKPMLVPVHVPVLKFRDHFVPVPVRRVVLPRIRWTNEVYEVECIKEKPFLQVQDVIKPVPCDVEINVHEFVDKAQPINPTELSQADIHAMWMRVNADLAEKRKEELGENYPYVQHPPGTVFGEAGSSKGNENSAEVDEGSPDPEAGKEASQDLDPLKVFSLDADDQNEDPISLHPGHPLSMTYLQNQWMKKDTTTTHQMYTPEWFEAHQKAMYSLSTQHPTQAKLSAEQAALFQPENPAFGDAPWIESGRQPTFQPSASNEKNTKEKDSKCKSSCTDDPNPDAACCGPC</sequence>
<proteinExistence type="predicted"/>
<reference evidence="2 3" key="1">
    <citation type="journal article" date="2020" name="bioRxiv">
        <title>Metabolic contributions of an alphaproteobacterial endosymbiont in the apicomplexan Cardiosporidium cionae.</title>
        <authorList>
            <person name="Hunter E.S."/>
            <person name="Paight C.J."/>
            <person name="Lane C.E."/>
        </authorList>
    </citation>
    <scope>NUCLEOTIDE SEQUENCE [LARGE SCALE GENOMIC DNA]</scope>
    <source>
        <strain evidence="2">ESH_2018</strain>
    </source>
</reference>
<feature type="region of interest" description="Disordered" evidence="1">
    <location>
        <begin position="535"/>
        <end position="576"/>
    </location>
</feature>
<protein>
    <submittedName>
        <fullName evidence="2">Alveolin domain containing intermediate filament IMC1</fullName>
    </submittedName>
</protein>
<evidence type="ECO:0000313" key="2">
    <source>
        <dbReference type="EMBL" id="KAF8822122.1"/>
    </source>
</evidence>
<keyword evidence="3" id="KW-1185">Reference proteome</keyword>
<dbReference type="InterPro" id="IPR022086">
    <property type="entry name" value="IMCp"/>
</dbReference>
<organism evidence="2 3">
    <name type="scientific">Cardiosporidium cionae</name>
    <dbReference type="NCBI Taxonomy" id="476202"/>
    <lineage>
        <taxon>Eukaryota</taxon>
        <taxon>Sar</taxon>
        <taxon>Alveolata</taxon>
        <taxon>Apicomplexa</taxon>
        <taxon>Aconoidasida</taxon>
        <taxon>Nephromycida</taxon>
        <taxon>Cardiosporidium</taxon>
    </lineage>
</organism>
<evidence type="ECO:0000256" key="1">
    <source>
        <dbReference type="SAM" id="MobiDB-lite"/>
    </source>
</evidence>
<name>A0ABQ7JDN1_9APIC</name>
<feature type="compositionally biased region" description="Low complexity" evidence="1">
    <location>
        <begin position="220"/>
        <end position="239"/>
    </location>
</feature>
<feature type="region of interest" description="Disordered" evidence="1">
    <location>
        <begin position="403"/>
        <end position="447"/>
    </location>
</feature>
<feature type="compositionally biased region" description="Basic and acidic residues" evidence="1">
    <location>
        <begin position="556"/>
        <end position="565"/>
    </location>
</feature>
<feature type="compositionally biased region" description="Polar residues" evidence="1">
    <location>
        <begin position="544"/>
        <end position="555"/>
    </location>
</feature>
<evidence type="ECO:0000313" key="3">
    <source>
        <dbReference type="Proteomes" id="UP000823046"/>
    </source>
</evidence>
<gene>
    <name evidence="2" type="primary">ALV1</name>
    <name evidence="2" type="ORF">IE077_004196</name>
</gene>
<comment type="caution">
    <text evidence="2">The sequence shown here is derived from an EMBL/GenBank/DDBJ whole genome shotgun (WGS) entry which is preliminary data.</text>
</comment>
<accession>A0ABQ7JDN1</accession>
<dbReference type="EMBL" id="JADAQX010000082">
    <property type="protein sequence ID" value="KAF8822122.1"/>
    <property type="molecule type" value="Genomic_DNA"/>
</dbReference>
<dbReference type="Pfam" id="PF12314">
    <property type="entry name" value="IMCp"/>
    <property type="match status" value="1"/>
</dbReference>
<dbReference type="Proteomes" id="UP000823046">
    <property type="component" value="Unassembled WGS sequence"/>
</dbReference>
<feature type="region of interest" description="Disordered" evidence="1">
    <location>
        <begin position="205"/>
        <end position="256"/>
    </location>
</feature>